<dbReference type="PANTHER" id="PTHR43877">
    <property type="entry name" value="AMINOALKYLPHOSPHONATE N-ACETYLTRANSFERASE-RELATED-RELATED"/>
    <property type="match status" value="1"/>
</dbReference>
<protein>
    <submittedName>
        <fullName evidence="4">GNAT family N-acetyltransferase</fullName>
    </submittedName>
</protein>
<gene>
    <name evidence="4" type="ORF">G1H11_12190</name>
</gene>
<proteinExistence type="predicted"/>
<evidence type="ECO:0000313" key="5">
    <source>
        <dbReference type="Proteomes" id="UP000469185"/>
    </source>
</evidence>
<sequence length="161" mass="17521">MGVQMRIAEPGDVDAIVAFGTAVVPPHYAPILGADAAREQVTWWTPERMSSAVMAGRVHVAETDDTIVGVCETSEFAGEQVIWKLYLAPDFRGRSLGVELLRRAIAALPAETDHVLVEHFAGNTQAATFYEREGFTVVTTEPASSGDPNAAVVWRRLNLRE</sequence>
<dbReference type="InterPro" id="IPR000182">
    <property type="entry name" value="GNAT_dom"/>
</dbReference>
<dbReference type="InterPro" id="IPR016181">
    <property type="entry name" value="Acyl_CoA_acyltransferase"/>
</dbReference>
<evidence type="ECO:0000259" key="3">
    <source>
        <dbReference type="PROSITE" id="PS51186"/>
    </source>
</evidence>
<keyword evidence="1 4" id="KW-0808">Transferase</keyword>
<keyword evidence="5" id="KW-1185">Reference proteome</keyword>
<keyword evidence="2" id="KW-0012">Acyltransferase</keyword>
<dbReference type="InterPro" id="IPR050832">
    <property type="entry name" value="Bact_Acetyltransf"/>
</dbReference>
<dbReference type="SUPFAM" id="SSF55729">
    <property type="entry name" value="Acyl-CoA N-acyltransferases (Nat)"/>
    <property type="match status" value="1"/>
</dbReference>
<dbReference type="Gene3D" id="3.40.630.30">
    <property type="match status" value="1"/>
</dbReference>
<dbReference type="CDD" id="cd04301">
    <property type="entry name" value="NAT_SF"/>
    <property type="match status" value="1"/>
</dbReference>
<dbReference type="PROSITE" id="PS51186">
    <property type="entry name" value="GNAT"/>
    <property type="match status" value="1"/>
</dbReference>
<dbReference type="GO" id="GO:0016747">
    <property type="term" value="F:acyltransferase activity, transferring groups other than amino-acyl groups"/>
    <property type="evidence" value="ECO:0007669"/>
    <property type="project" value="InterPro"/>
</dbReference>
<dbReference type="AlphaFoldDB" id="A0A6N9YMI5"/>
<evidence type="ECO:0000256" key="1">
    <source>
        <dbReference type="ARBA" id="ARBA00022679"/>
    </source>
</evidence>
<feature type="domain" description="N-acetyltransferase" evidence="3">
    <location>
        <begin position="3"/>
        <end position="160"/>
    </location>
</feature>
<comment type="caution">
    <text evidence="4">The sequence shown here is derived from an EMBL/GenBank/DDBJ whole genome shotgun (WGS) entry which is preliminary data.</text>
</comment>
<reference evidence="4 5" key="1">
    <citation type="submission" date="2020-02" db="EMBL/GenBank/DDBJ databases">
        <authorList>
            <person name="Li X.-J."/>
            <person name="Feng X.-M."/>
        </authorList>
    </citation>
    <scope>NUCLEOTIDE SEQUENCE [LARGE SCALE GENOMIC DNA]</scope>
    <source>
        <strain evidence="4 5">CGMCC 4.7225</strain>
    </source>
</reference>
<organism evidence="4 5">
    <name type="scientific">Phytoactinopolyspora alkaliphila</name>
    <dbReference type="NCBI Taxonomy" id="1783498"/>
    <lineage>
        <taxon>Bacteria</taxon>
        <taxon>Bacillati</taxon>
        <taxon>Actinomycetota</taxon>
        <taxon>Actinomycetes</taxon>
        <taxon>Jiangellales</taxon>
        <taxon>Jiangellaceae</taxon>
        <taxon>Phytoactinopolyspora</taxon>
    </lineage>
</organism>
<dbReference type="RefSeq" id="WP_163818863.1">
    <property type="nucleotide sequence ID" value="NZ_JAAGOB010000006.1"/>
</dbReference>
<evidence type="ECO:0000256" key="2">
    <source>
        <dbReference type="ARBA" id="ARBA00023315"/>
    </source>
</evidence>
<evidence type="ECO:0000313" key="4">
    <source>
        <dbReference type="EMBL" id="NED96068.1"/>
    </source>
</evidence>
<dbReference type="Proteomes" id="UP000469185">
    <property type="component" value="Unassembled WGS sequence"/>
</dbReference>
<dbReference type="Pfam" id="PF13508">
    <property type="entry name" value="Acetyltransf_7"/>
    <property type="match status" value="1"/>
</dbReference>
<name>A0A6N9YMI5_9ACTN</name>
<accession>A0A6N9YMI5</accession>
<dbReference type="EMBL" id="JAAGOB010000006">
    <property type="protein sequence ID" value="NED96068.1"/>
    <property type="molecule type" value="Genomic_DNA"/>
</dbReference>
<dbReference type="PANTHER" id="PTHR43877:SF1">
    <property type="entry name" value="ACETYLTRANSFERASE"/>
    <property type="match status" value="1"/>
</dbReference>